<keyword evidence="2" id="KW-1185">Reference proteome</keyword>
<gene>
    <name evidence="1" type="ORF">M9H77_13096</name>
</gene>
<protein>
    <submittedName>
        <fullName evidence="1">Uncharacterized protein</fullName>
    </submittedName>
</protein>
<evidence type="ECO:0000313" key="1">
    <source>
        <dbReference type="EMBL" id="KAI5672732.1"/>
    </source>
</evidence>
<sequence>MNLKHENCSHEWKSKLITAKWIAERSIERVKGLDSTLAEVLPNCEHRFFVQHMYCNFKKLHREKVLKDMLWKITRSSNKDGDAYKWVVNGPHPTSWVKVFFPTQTKSDMLCNNLYGEVVDLDPPKACKKPCRPKRARKRKGCKEVIPDTQPTQEPILATKNQSTQQPAQENEGKLGNQQNRSEAVASDAPDRTPSSASPAKPKKKRTNSRETRLYEEFVRAWLGEGGSRNRYSFERPLPKGKSKGTSVEKKK</sequence>
<evidence type="ECO:0000313" key="2">
    <source>
        <dbReference type="Proteomes" id="UP001060085"/>
    </source>
</evidence>
<proteinExistence type="predicted"/>
<reference evidence="2" key="1">
    <citation type="journal article" date="2023" name="Nat. Plants">
        <title>Single-cell RNA sequencing provides a high-resolution roadmap for understanding the multicellular compartmentation of specialized metabolism.</title>
        <authorList>
            <person name="Sun S."/>
            <person name="Shen X."/>
            <person name="Li Y."/>
            <person name="Li Y."/>
            <person name="Wang S."/>
            <person name="Li R."/>
            <person name="Zhang H."/>
            <person name="Shen G."/>
            <person name="Guo B."/>
            <person name="Wei J."/>
            <person name="Xu J."/>
            <person name="St-Pierre B."/>
            <person name="Chen S."/>
            <person name="Sun C."/>
        </authorList>
    </citation>
    <scope>NUCLEOTIDE SEQUENCE [LARGE SCALE GENOMIC DNA]</scope>
</reference>
<accession>A0ACC0BJF9</accession>
<organism evidence="1 2">
    <name type="scientific">Catharanthus roseus</name>
    <name type="common">Madagascar periwinkle</name>
    <name type="synonym">Vinca rosea</name>
    <dbReference type="NCBI Taxonomy" id="4058"/>
    <lineage>
        <taxon>Eukaryota</taxon>
        <taxon>Viridiplantae</taxon>
        <taxon>Streptophyta</taxon>
        <taxon>Embryophyta</taxon>
        <taxon>Tracheophyta</taxon>
        <taxon>Spermatophyta</taxon>
        <taxon>Magnoliopsida</taxon>
        <taxon>eudicotyledons</taxon>
        <taxon>Gunneridae</taxon>
        <taxon>Pentapetalae</taxon>
        <taxon>asterids</taxon>
        <taxon>lamiids</taxon>
        <taxon>Gentianales</taxon>
        <taxon>Apocynaceae</taxon>
        <taxon>Rauvolfioideae</taxon>
        <taxon>Vinceae</taxon>
        <taxon>Catharanthinae</taxon>
        <taxon>Catharanthus</taxon>
    </lineage>
</organism>
<dbReference type="EMBL" id="CM044703">
    <property type="protein sequence ID" value="KAI5672732.1"/>
    <property type="molecule type" value="Genomic_DNA"/>
</dbReference>
<comment type="caution">
    <text evidence="1">The sequence shown here is derived from an EMBL/GenBank/DDBJ whole genome shotgun (WGS) entry which is preliminary data.</text>
</comment>
<dbReference type="Proteomes" id="UP001060085">
    <property type="component" value="Linkage Group LG03"/>
</dbReference>
<name>A0ACC0BJF9_CATRO</name>